<dbReference type="InterPro" id="IPR012338">
    <property type="entry name" value="Beta-lactam/transpept-like"/>
</dbReference>
<dbReference type="InterPro" id="IPR050491">
    <property type="entry name" value="AmpC-like"/>
</dbReference>
<dbReference type="RefSeq" id="WP_169019408.1">
    <property type="nucleotide sequence ID" value="NZ_JABBMT010000006.1"/>
</dbReference>
<sequence length="355" mass="39933">MNKKTLTKLLRVITIPIVITSLVIFPPWQGIKAWIMPLPNSVQEQVDDAIGYGLDGIIVYVETAGQESELYTAGWKDRGSKIPADPQALFKIASISKLYLAVATAKLVSNHELSLDDTLGGYFPELLGRIEYADKITLKQMLQHRSGLPNLTDQPNFKWDNPPETSQAWLDLILDLPADFEPDEEYSYSNTNYFFIGEIIDKALGYPHQQYIKEAILMPLGLNNTYSSLSEVNIDDVMSGYYVGVEADLKSIDFGMLATAEDVGRFVRALNDGSVFSGNEQDIYSEIYVYDHKGWVLGYQSIARYHDNIDTVVVQFVNTVSDETELTTLVIYNRIIDILRKEKSNTLSAPPREPI</sequence>
<reference evidence="3" key="1">
    <citation type="submission" date="2020-04" db="EMBL/GenBank/DDBJ databases">
        <title>Genome Sequencing for Pseudoaltermonas arctica.</title>
        <authorList>
            <person name="Elkins N.S."/>
        </authorList>
    </citation>
    <scope>NUCLEOTIDE SEQUENCE [LARGE SCALE GENOMIC DNA]</scope>
    <source>
        <strain evidence="3">NEC-BIFX-2020_0012</strain>
    </source>
</reference>
<feature type="transmembrane region" description="Helical" evidence="1">
    <location>
        <begin position="9"/>
        <end position="28"/>
    </location>
</feature>
<proteinExistence type="predicted"/>
<feature type="domain" description="Beta-lactamase-related" evidence="2">
    <location>
        <begin position="52"/>
        <end position="279"/>
    </location>
</feature>
<name>A0A7Y0DRJ6_9GAMM</name>
<dbReference type="Gene3D" id="3.40.710.10">
    <property type="entry name" value="DD-peptidase/beta-lactamase superfamily"/>
    <property type="match status" value="1"/>
</dbReference>
<dbReference type="EMBL" id="JABBMT010000006">
    <property type="protein sequence ID" value="NMM40347.1"/>
    <property type="molecule type" value="Genomic_DNA"/>
</dbReference>
<dbReference type="PANTHER" id="PTHR46825:SF9">
    <property type="entry name" value="BETA-LACTAMASE-RELATED DOMAIN-CONTAINING PROTEIN"/>
    <property type="match status" value="1"/>
</dbReference>
<dbReference type="SUPFAM" id="SSF56601">
    <property type="entry name" value="beta-lactamase/transpeptidase-like"/>
    <property type="match status" value="1"/>
</dbReference>
<dbReference type="Pfam" id="PF00144">
    <property type="entry name" value="Beta-lactamase"/>
    <property type="match status" value="1"/>
</dbReference>
<keyword evidence="1" id="KW-0812">Transmembrane</keyword>
<gene>
    <name evidence="3" type="ORF">HHO47_05670</name>
</gene>
<evidence type="ECO:0000313" key="3">
    <source>
        <dbReference type="EMBL" id="NMM40347.1"/>
    </source>
</evidence>
<keyword evidence="1" id="KW-1133">Transmembrane helix</keyword>
<keyword evidence="4" id="KW-1185">Reference proteome</keyword>
<comment type="caution">
    <text evidence="3">The sequence shown here is derived from an EMBL/GenBank/DDBJ whole genome shotgun (WGS) entry which is preliminary data.</text>
</comment>
<dbReference type="PANTHER" id="PTHR46825">
    <property type="entry name" value="D-ALANYL-D-ALANINE-CARBOXYPEPTIDASE/ENDOPEPTIDASE AMPH"/>
    <property type="match status" value="1"/>
</dbReference>
<accession>A0A7Y0DRJ6</accession>
<evidence type="ECO:0000259" key="2">
    <source>
        <dbReference type="Pfam" id="PF00144"/>
    </source>
</evidence>
<dbReference type="InterPro" id="IPR001466">
    <property type="entry name" value="Beta-lactam-related"/>
</dbReference>
<evidence type="ECO:0000313" key="4">
    <source>
        <dbReference type="Proteomes" id="UP000570493"/>
    </source>
</evidence>
<organism evidence="3 4">
    <name type="scientific">Pseudoalteromonas arctica</name>
    <dbReference type="NCBI Taxonomy" id="394751"/>
    <lineage>
        <taxon>Bacteria</taxon>
        <taxon>Pseudomonadati</taxon>
        <taxon>Pseudomonadota</taxon>
        <taxon>Gammaproteobacteria</taxon>
        <taxon>Alteromonadales</taxon>
        <taxon>Pseudoalteromonadaceae</taxon>
        <taxon>Pseudoalteromonas</taxon>
    </lineage>
</organism>
<keyword evidence="1" id="KW-0472">Membrane</keyword>
<protein>
    <submittedName>
        <fullName evidence="3">Beta-lactamase family protein</fullName>
    </submittedName>
</protein>
<dbReference type="AlphaFoldDB" id="A0A7Y0DRJ6"/>
<evidence type="ECO:0000256" key="1">
    <source>
        <dbReference type="SAM" id="Phobius"/>
    </source>
</evidence>
<dbReference type="Proteomes" id="UP000570493">
    <property type="component" value="Unassembled WGS sequence"/>
</dbReference>